<dbReference type="Gene3D" id="3.90.950.20">
    <property type="entry name" value="CinA-like"/>
    <property type="match status" value="1"/>
</dbReference>
<accession>A0A5C6ET17</accession>
<dbReference type="EC" id="3.5.1.42" evidence="2"/>
<dbReference type="GO" id="GO:0019159">
    <property type="term" value="F:nicotinamide-nucleotide amidase activity"/>
    <property type="evidence" value="ECO:0007669"/>
    <property type="project" value="UniProtKB-EC"/>
</dbReference>
<keyword evidence="3" id="KW-1185">Reference proteome</keyword>
<gene>
    <name evidence="2" type="primary">pncC</name>
    <name evidence="2" type="ORF">Poly59_34100</name>
</gene>
<dbReference type="Proteomes" id="UP000317977">
    <property type="component" value="Unassembled WGS sequence"/>
</dbReference>
<dbReference type="EMBL" id="SJPX01000003">
    <property type="protein sequence ID" value="TWU51815.1"/>
    <property type="molecule type" value="Genomic_DNA"/>
</dbReference>
<sequence length="178" mass="19203">MDDLSSLTESLRELATETVGRLAQAKCRIVFAESCTCGMVACELGKIPGVSEWLCGSAVTYRNDTKVRWIGVSAVDIDRHTAVSDPVARQMAAGVLDKTPEADLAVSITGHFGPDAPDGFDGLVFVGTCNRMDDGSVRCDARSFRMKSVGRQARQIEATQTVLRCLINALTLMRSTKD</sequence>
<evidence type="ECO:0000259" key="1">
    <source>
        <dbReference type="Pfam" id="PF02464"/>
    </source>
</evidence>
<proteinExistence type="predicted"/>
<evidence type="ECO:0000313" key="2">
    <source>
        <dbReference type="EMBL" id="TWU51815.1"/>
    </source>
</evidence>
<dbReference type="InterPro" id="IPR008136">
    <property type="entry name" value="CinA_C"/>
</dbReference>
<keyword evidence="2" id="KW-0378">Hydrolase</keyword>
<dbReference type="RefSeq" id="WP_146535089.1">
    <property type="nucleotide sequence ID" value="NZ_SJPX01000003.1"/>
</dbReference>
<reference evidence="2 3" key="1">
    <citation type="submission" date="2019-02" db="EMBL/GenBank/DDBJ databases">
        <title>Deep-cultivation of Planctomycetes and their phenomic and genomic characterization uncovers novel biology.</title>
        <authorList>
            <person name="Wiegand S."/>
            <person name="Jogler M."/>
            <person name="Boedeker C."/>
            <person name="Pinto D."/>
            <person name="Vollmers J."/>
            <person name="Rivas-Marin E."/>
            <person name="Kohn T."/>
            <person name="Peeters S.H."/>
            <person name="Heuer A."/>
            <person name="Rast P."/>
            <person name="Oberbeckmann S."/>
            <person name="Bunk B."/>
            <person name="Jeske O."/>
            <person name="Meyerdierks A."/>
            <person name="Storesund J.E."/>
            <person name="Kallscheuer N."/>
            <person name="Luecker S."/>
            <person name="Lage O.M."/>
            <person name="Pohl T."/>
            <person name="Merkel B.J."/>
            <person name="Hornburger P."/>
            <person name="Mueller R.-W."/>
            <person name="Bruemmer F."/>
            <person name="Labrenz M."/>
            <person name="Spormann A.M."/>
            <person name="Op Den Camp H."/>
            <person name="Overmann J."/>
            <person name="Amann R."/>
            <person name="Jetten M.S.M."/>
            <person name="Mascher T."/>
            <person name="Medema M.H."/>
            <person name="Devos D.P."/>
            <person name="Kaster A.-K."/>
            <person name="Ovreas L."/>
            <person name="Rohde M."/>
            <person name="Galperin M.Y."/>
            <person name="Jogler C."/>
        </authorList>
    </citation>
    <scope>NUCLEOTIDE SEQUENCE [LARGE SCALE GENOMIC DNA]</scope>
    <source>
        <strain evidence="2 3">Poly59</strain>
    </source>
</reference>
<evidence type="ECO:0000313" key="3">
    <source>
        <dbReference type="Proteomes" id="UP000317977"/>
    </source>
</evidence>
<protein>
    <submittedName>
        <fullName evidence="2">Nicotinamide-nucleotide amidohydrolase PncC</fullName>
        <ecNumber evidence="2">3.5.1.42</ecNumber>
    </submittedName>
</protein>
<dbReference type="AlphaFoldDB" id="A0A5C6ET17"/>
<dbReference type="OrthoDB" id="281405at2"/>
<dbReference type="NCBIfam" id="TIGR00199">
    <property type="entry name" value="PncC_domain"/>
    <property type="match status" value="1"/>
</dbReference>
<feature type="domain" description="CinA C-terminal" evidence="1">
    <location>
        <begin position="13"/>
        <end position="168"/>
    </location>
</feature>
<name>A0A5C6ET17_9BACT</name>
<dbReference type="InterPro" id="IPR036653">
    <property type="entry name" value="CinA-like_C"/>
</dbReference>
<dbReference type="Pfam" id="PF02464">
    <property type="entry name" value="CinA"/>
    <property type="match status" value="1"/>
</dbReference>
<dbReference type="SUPFAM" id="SSF142433">
    <property type="entry name" value="CinA-like"/>
    <property type="match status" value="1"/>
</dbReference>
<comment type="caution">
    <text evidence="2">The sequence shown here is derived from an EMBL/GenBank/DDBJ whole genome shotgun (WGS) entry which is preliminary data.</text>
</comment>
<organism evidence="2 3">
    <name type="scientific">Rubripirellula reticaptiva</name>
    <dbReference type="NCBI Taxonomy" id="2528013"/>
    <lineage>
        <taxon>Bacteria</taxon>
        <taxon>Pseudomonadati</taxon>
        <taxon>Planctomycetota</taxon>
        <taxon>Planctomycetia</taxon>
        <taxon>Pirellulales</taxon>
        <taxon>Pirellulaceae</taxon>
        <taxon>Rubripirellula</taxon>
    </lineage>
</organism>